<keyword evidence="3" id="KW-1185">Reference proteome</keyword>
<reference evidence="2" key="2">
    <citation type="journal article" date="2023" name="IMA Fungus">
        <title>Comparative genomic study of the Penicillium genus elucidates a diverse pangenome and 15 lateral gene transfer events.</title>
        <authorList>
            <person name="Petersen C."/>
            <person name="Sorensen T."/>
            <person name="Nielsen M.R."/>
            <person name="Sondergaard T.E."/>
            <person name="Sorensen J.L."/>
            <person name="Fitzpatrick D.A."/>
            <person name="Frisvad J.C."/>
            <person name="Nielsen K.L."/>
        </authorList>
    </citation>
    <scope>NUCLEOTIDE SEQUENCE</scope>
    <source>
        <strain evidence="2">IBT 30069</strain>
    </source>
</reference>
<dbReference type="EMBL" id="JAPQKH010000003">
    <property type="protein sequence ID" value="KAJ5107728.1"/>
    <property type="molecule type" value="Genomic_DNA"/>
</dbReference>
<name>A0A9W9KJI4_9EURO</name>
<proteinExistence type="predicted"/>
<evidence type="ECO:0000313" key="2">
    <source>
        <dbReference type="EMBL" id="KAJ5107728.1"/>
    </source>
</evidence>
<dbReference type="AlphaFoldDB" id="A0A9W9KJI4"/>
<dbReference type="Proteomes" id="UP001149165">
    <property type="component" value="Unassembled WGS sequence"/>
</dbReference>
<gene>
    <name evidence="2" type="ORF">N7456_004403</name>
</gene>
<sequence length="72" mass="7458">MEAASTKSPHEEPGNTKIELINENEVQVSEIDAGSATTFTLSKKDALLLLSLGSLSLMAALDGTSISTALPV</sequence>
<feature type="region of interest" description="Disordered" evidence="1">
    <location>
        <begin position="1"/>
        <end position="20"/>
    </location>
</feature>
<comment type="caution">
    <text evidence="2">The sequence shown here is derived from an EMBL/GenBank/DDBJ whole genome shotgun (WGS) entry which is preliminary data.</text>
</comment>
<protein>
    <submittedName>
        <fullName evidence="2">Uncharacterized protein</fullName>
    </submittedName>
</protein>
<organism evidence="2 3">
    <name type="scientific">Penicillium angulare</name>
    <dbReference type="NCBI Taxonomy" id="116970"/>
    <lineage>
        <taxon>Eukaryota</taxon>
        <taxon>Fungi</taxon>
        <taxon>Dikarya</taxon>
        <taxon>Ascomycota</taxon>
        <taxon>Pezizomycotina</taxon>
        <taxon>Eurotiomycetes</taxon>
        <taxon>Eurotiomycetidae</taxon>
        <taxon>Eurotiales</taxon>
        <taxon>Aspergillaceae</taxon>
        <taxon>Penicillium</taxon>
    </lineage>
</organism>
<reference evidence="2" key="1">
    <citation type="submission" date="2022-11" db="EMBL/GenBank/DDBJ databases">
        <authorList>
            <person name="Petersen C."/>
        </authorList>
    </citation>
    <scope>NUCLEOTIDE SEQUENCE</scope>
    <source>
        <strain evidence="2">IBT 30069</strain>
    </source>
</reference>
<accession>A0A9W9KJI4</accession>
<evidence type="ECO:0000313" key="3">
    <source>
        <dbReference type="Proteomes" id="UP001149165"/>
    </source>
</evidence>
<evidence type="ECO:0000256" key="1">
    <source>
        <dbReference type="SAM" id="MobiDB-lite"/>
    </source>
</evidence>